<evidence type="ECO:0000313" key="1">
    <source>
        <dbReference type="EMBL" id="CAB1442873.1"/>
    </source>
</evidence>
<sequence length="129" mass="13976">MATWSVTVGPPDLPRHLPPLPQTCSPCPRSLCWGQEGGITPGMIPYYWARLPFSTEVVCQGSKGLQGKEEVAGGGGDWRDSQACALRPHYPPIKVAATVYLPPLAGTGRVRVIKGCFNPGCRDEHDYSR</sequence>
<dbReference type="EMBL" id="CADEAL010002946">
    <property type="protein sequence ID" value="CAB1442873.1"/>
    <property type="molecule type" value="Genomic_DNA"/>
</dbReference>
<reference evidence="1" key="1">
    <citation type="submission" date="2020-03" db="EMBL/GenBank/DDBJ databases">
        <authorList>
            <person name="Weist P."/>
        </authorList>
    </citation>
    <scope>NUCLEOTIDE SEQUENCE</scope>
</reference>
<keyword evidence="2" id="KW-1185">Reference proteome</keyword>
<comment type="caution">
    <text evidence="1">The sequence shown here is derived from an EMBL/GenBank/DDBJ whole genome shotgun (WGS) entry which is preliminary data.</text>
</comment>
<evidence type="ECO:0000313" key="2">
    <source>
        <dbReference type="Proteomes" id="UP001153269"/>
    </source>
</evidence>
<accession>A0A9N7V027</accession>
<protein>
    <submittedName>
        <fullName evidence="1">Uncharacterized protein</fullName>
    </submittedName>
</protein>
<dbReference type="Proteomes" id="UP001153269">
    <property type="component" value="Unassembled WGS sequence"/>
</dbReference>
<organism evidence="1 2">
    <name type="scientific">Pleuronectes platessa</name>
    <name type="common">European plaice</name>
    <dbReference type="NCBI Taxonomy" id="8262"/>
    <lineage>
        <taxon>Eukaryota</taxon>
        <taxon>Metazoa</taxon>
        <taxon>Chordata</taxon>
        <taxon>Craniata</taxon>
        <taxon>Vertebrata</taxon>
        <taxon>Euteleostomi</taxon>
        <taxon>Actinopterygii</taxon>
        <taxon>Neopterygii</taxon>
        <taxon>Teleostei</taxon>
        <taxon>Neoteleostei</taxon>
        <taxon>Acanthomorphata</taxon>
        <taxon>Carangaria</taxon>
        <taxon>Pleuronectiformes</taxon>
        <taxon>Pleuronectoidei</taxon>
        <taxon>Pleuronectidae</taxon>
        <taxon>Pleuronectes</taxon>
    </lineage>
</organism>
<name>A0A9N7V027_PLEPL</name>
<dbReference type="AlphaFoldDB" id="A0A9N7V027"/>
<proteinExistence type="predicted"/>
<gene>
    <name evidence="1" type="ORF">PLEPLA_LOCUS30592</name>
</gene>